<dbReference type="InterPro" id="IPR016989">
    <property type="entry name" value="Atp1_alphaprobac"/>
</dbReference>
<dbReference type="Proteomes" id="UP001060336">
    <property type="component" value="Chromosome"/>
</dbReference>
<keyword evidence="1" id="KW-0406">Ion transport</keyword>
<dbReference type="Pfam" id="PF09527">
    <property type="entry name" value="ATPase_gene1"/>
    <property type="match status" value="1"/>
</dbReference>
<dbReference type="AlphaFoldDB" id="A0A9J7AXF8"/>
<keyword evidence="1" id="KW-0375">Hydrogen ion transport</keyword>
<protein>
    <recommendedName>
        <fullName evidence="1">ATP synthase protein I</fullName>
    </recommendedName>
</protein>
<accession>A0A9J7AXF8</accession>
<evidence type="ECO:0000313" key="4">
    <source>
        <dbReference type="EMBL" id="UUX51482.1"/>
    </source>
</evidence>
<feature type="compositionally biased region" description="Basic and acidic residues" evidence="2">
    <location>
        <begin position="15"/>
        <end position="26"/>
    </location>
</feature>
<keyword evidence="1 3" id="KW-0472">Membrane</keyword>
<feature type="region of interest" description="Disordered" evidence="2">
    <location>
        <begin position="1"/>
        <end position="40"/>
    </location>
</feature>
<comment type="similarity">
    <text evidence="1">Belongs to the bacterial AtpI family.</text>
</comment>
<evidence type="ECO:0000256" key="3">
    <source>
        <dbReference type="SAM" id="Phobius"/>
    </source>
</evidence>
<dbReference type="GO" id="GO:1902600">
    <property type="term" value="P:proton transmembrane transport"/>
    <property type="evidence" value="ECO:0007669"/>
    <property type="project" value="UniProtKB-KW"/>
</dbReference>
<sequence length="123" mass="12808">MTGEKPSDPPSLDDLDARLRRARGEDTGESGPKGTRGSVATEGFGMAMRIGVELVAGVGVGAGIGYLLDSWLGTAPWLLILFFFLGAAGGMMNVYRAATGEGLQVGYKRSSTNKRPDGQAGDE</sequence>
<dbReference type="InterPro" id="IPR032820">
    <property type="entry name" value="ATPase_put"/>
</dbReference>
<name>A0A9J7AXF8_9PROT</name>
<keyword evidence="1" id="KW-0813">Transport</keyword>
<keyword evidence="3" id="KW-0812">Transmembrane</keyword>
<dbReference type="PIRSF" id="PIRSF032126">
    <property type="entry name" value="F0F1_ATP_synthase_subunit_I"/>
    <property type="match status" value="1"/>
</dbReference>
<reference evidence="4" key="1">
    <citation type="submission" date="2022-08" db="EMBL/GenBank/DDBJ databases">
        <title>Nisaea acidiphila sp. nov., isolated from a marine algal debris and emended description of the genus Nisaea Urios et al. 2008.</title>
        <authorList>
            <person name="Kwon K."/>
        </authorList>
    </citation>
    <scope>NUCLEOTIDE SEQUENCE</scope>
    <source>
        <strain evidence="4">MEBiC11861</strain>
    </source>
</reference>
<dbReference type="GO" id="GO:0045259">
    <property type="term" value="C:proton-transporting ATP synthase complex"/>
    <property type="evidence" value="ECO:0007669"/>
    <property type="project" value="UniProtKB-UniRule"/>
</dbReference>
<dbReference type="KEGG" id="naci:NUH88_07240"/>
<evidence type="ECO:0000256" key="1">
    <source>
        <dbReference type="PIRNR" id="PIRNR032126"/>
    </source>
</evidence>
<keyword evidence="5" id="KW-1185">Reference proteome</keyword>
<organism evidence="4 5">
    <name type="scientific">Nisaea acidiphila</name>
    <dbReference type="NCBI Taxonomy" id="1862145"/>
    <lineage>
        <taxon>Bacteria</taxon>
        <taxon>Pseudomonadati</taxon>
        <taxon>Pseudomonadota</taxon>
        <taxon>Alphaproteobacteria</taxon>
        <taxon>Rhodospirillales</taxon>
        <taxon>Thalassobaculaceae</taxon>
        <taxon>Nisaea</taxon>
    </lineage>
</organism>
<feature type="transmembrane region" description="Helical" evidence="3">
    <location>
        <begin position="74"/>
        <end position="95"/>
    </location>
</feature>
<comment type="function">
    <text evidence="1">A possible function for this protein is to guide the assembly of the membrane sector of the ATPase enzyme complex.</text>
</comment>
<evidence type="ECO:0000256" key="2">
    <source>
        <dbReference type="SAM" id="MobiDB-lite"/>
    </source>
</evidence>
<proteinExistence type="inferred from homology"/>
<keyword evidence="3" id="KW-1133">Transmembrane helix</keyword>
<dbReference type="EMBL" id="CP102480">
    <property type="protein sequence ID" value="UUX51482.1"/>
    <property type="molecule type" value="Genomic_DNA"/>
</dbReference>
<evidence type="ECO:0000313" key="5">
    <source>
        <dbReference type="Proteomes" id="UP001060336"/>
    </source>
</evidence>
<gene>
    <name evidence="4" type="ORF">NUH88_07240</name>
</gene>
<dbReference type="RefSeq" id="WP_257771003.1">
    <property type="nucleotide sequence ID" value="NZ_CP102480.1"/>
</dbReference>
<feature type="transmembrane region" description="Helical" evidence="3">
    <location>
        <begin position="50"/>
        <end position="68"/>
    </location>
</feature>